<keyword evidence="4" id="KW-0915">Sodium</keyword>
<feature type="domain" description="4Fe-4S ferredoxin-type" evidence="5">
    <location>
        <begin position="406"/>
        <end position="434"/>
    </location>
</feature>
<dbReference type="RefSeq" id="WP_155316993.1">
    <property type="nucleotide sequence ID" value="NZ_AP021874.1"/>
</dbReference>
<dbReference type="GO" id="GO:0006814">
    <property type="term" value="P:sodium ion transport"/>
    <property type="evidence" value="ECO:0007669"/>
    <property type="project" value="UniProtKB-UniRule"/>
</dbReference>
<dbReference type="GO" id="GO:0046872">
    <property type="term" value="F:metal ion binding"/>
    <property type="evidence" value="ECO:0007669"/>
    <property type="project" value="UniProtKB-KW"/>
</dbReference>
<organism evidence="6 7">
    <name type="scientific">Desulfosarcina alkanivorans</name>
    <dbReference type="NCBI Taxonomy" id="571177"/>
    <lineage>
        <taxon>Bacteria</taxon>
        <taxon>Pseudomonadati</taxon>
        <taxon>Thermodesulfobacteriota</taxon>
        <taxon>Desulfobacteria</taxon>
        <taxon>Desulfobacterales</taxon>
        <taxon>Desulfosarcinaceae</taxon>
        <taxon>Desulfosarcina</taxon>
    </lineage>
</organism>
<gene>
    <name evidence="4 6" type="primary">nqrA</name>
    <name evidence="6" type="ORF">DSCA_28220</name>
</gene>
<feature type="domain" description="4Fe-4S ferredoxin-type" evidence="5">
    <location>
        <begin position="376"/>
        <end position="397"/>
    </location>
</feature>
<keyword evidence="4" id="KW-0830">Ubiquinone</keyword>
<dbReference type="GO" id="GO:0016655">
    <property type="term" value="F:oxidoreductase activity, acting on NAD(P)H, quinone or similar compound as acceptor"/>
    <property type="evidence" value="ECO:0007669"/>
    <property type="project" value="UniProtKB-UniRule"/>
</dbReference>
<accession>A0A5K7YH00</accession>
<dbReference type="EC" id="7.2.1.1" evidence="4"/>
<comment type="function">
    <text evidence="4">NQR complex catalyzes the reduction of ubiquinone-1 to ubiquinol by two successive reactions, coupled with the transport of Na(+) ions from the cytoplasm to the periplasm. NqrA to NqrE are probably involved in the second step, the conversion of ubisemiquinone to ubiquinol.</text>
</comment>
<sequence length="447" mass="48488">MNAIHLKKGFSPSIAGAPSRQLRLLDAPRHVGMVPEQIPFIKPRLLVQEGDSVAIGSPLFEDKRNTRVRFLSPGGGQVTRIVFGPRRVIRQIIIALDSDEPMASFEVPGADKLSAVSREALVGILLAGGMWPFFRVLPFMDLADQDTPPPAILVRLGDDEPFAPDPAVYLQGREECFGSGLELLTRLCDQVIVNHTGDEAVLAVLPDQTAVRRFSGCYPSGNPGVQLYRTKTGAQQNRSWFIDGQDVILLGEFLRTGRYPVQRIMSVGGSLAPAGGHVSTRAGVPLRLLGGGGALGVPDARYIVGGVFTGLTGGVDSFMGFYQNALNLVDDGDREEPFGFIRPGFSKPSYSTAFLSAFRRRPFPMDCGQHGEVRACVNCGTCARICPVDILPQFTMKCLVADEVEEALAHGLLDCAECGLCTYACPSKIELREVFRKAKAQYYKEIA</sequence>
<dbReference type="PANTHER" id="PTHR37839">
    <property type="entry name" value="NA(+)-TRANSLOCATING NADH-QUINONE REDUCTASE SUBUNIT A"/>
    <property type="match status" value="1"/>
</dbReference>
<dbReference type="PANTHER" id="PTHR37839:SF1">
    <property type="entry name" value="NA(+)-TRANSLOCATING NADH-QUINONE REDUCTASE SUBUNIT A"/>
    <property type="match status" value="1"/>
</dbReference>
<evidence type="ECO:0000256" key="2">
    <source>
        <dbReference type="ARBA" id="ARBA00023004"/>
    </source>
</evidence>
<keyword evidence="4" id="KW-0406">Ion transport</keyword>
<dbReference type="InterPro" id="IPR017900">
    <property type="entry name" value="4Fe4S_Fe_S_CS"/>
</dbReference>
<dbReference type="EMBL" id="AP021874">
    <property type="protein sequence ID" value="BBO68892.1"/>
    <property type="molecule type" value="Genomic_DNA"/>
</dbReference>
<dbReference type="InterPro" id="IPR017896">
    <property type="entry name" value="4Fe4S_Fe-S-bd"/>
</dbReference>
<dbReference type="KEGG" id="dalk:DSCA_28220"/>
<evidence type="ECO:0000259" key="5">
    <source>
        <dbReference type="PROSITE" id="PS51379"/>
    </source>
</evidence>
<dbReference type="Gene3D" id="3.30.70.20">
    <property type="match status" value="1"/>
</dbReference>
<comment type="similarity">
    <text evidence="4">Belongs to the NqrA family.</text>
</comment>
<dbReference type="Pfam" id="PF24836">
    <property type="entry name" value="NQRA_2nd"/>
    <property type="match status" value="1"/>
</dbReference>
<dbReference type="AlphaFoldDB" id="A0A5K7YH00"/>
<dbReference type="Proteomes" id="UP000427906">
    <property type="component" value="Chromosome"/>
</dbReference>
<keyword evidence="4" id="KW-0520">NAD</keyword>
<keyword evidence="3" id="KW-0411">Iron-sulfur</keyword>
<keyword evidence="2" id="KW-0408">Iron</keyword>
<evidence type="ECO:0000256" key="3">
    <source>
        <dbReference type="ARBA" id="ARBA00023014"/>
    </source>
</evidence>
<keyword evidence="1" id="KW-0479">Metal-binding</keyword>
<keyword evidence="4" id="KW-1278">Translocase</keyword>
<dbReference type="HAMAP" id="MF_00425">
    <property type="entry name" value="NqrA"/>
    <property type="match status" value="1"/>
</dbReference>
<keyword evidence="4" id="KW-0739">Sodium transport</keyword>
<keyword evidence="4" id="KW-0813">Transport</keyword>
<dbReference type="InterPro" id="IPR056147">
    <property type="entry name" value="NQRA_N"/>
</dbReference>
<proteinExistence type="inferred from homology"/>
<dbReference type="Pfam" id="PF12838">
    <property type="entry name" value="Fer4_7"/>
    <property type="match status" value="1"/>
</dbReference>
<dbReference type="InterPro" id="IPR008703">
    <property type="entry name" value="NqrA"/>
</dbReference>
<comment type="subunit">
    <text evidence="4">Composed of six subunits; NqrA, NqrB, NqrC, NqrD, NqrE and NqrF.</text>
</comment>
<dbReference type="InterPro" id="IPR056148">
    <property type="entry name" value="NQRA_2nd"/>
</dbReference>
<evidence type="ECO:0000256" key="4">
    <source>
        <dbReference type="HAMAP-Rule" id="MF_00425"/>
    </source>
</evidence>
<comment type="catalytic activity">
    <reaction evidence="4">
        <text>a ubiquinone + n Na(+)(in) + NADH + H(+) = a ubiquinol + n Na(+)(out) + NAD(+)</text>
        <dbReference type="Rhea" id="RHEA:47748"/>
        <dbReference type="Rhea" id="RHEA-COMP:9565"/>
        <dbReference type="Rhea" id="RHEA-COMP:9566"/>
        <dbReference type="ChEBI" id="CHEBI:15378"/>
        <dbReference type="ChEBI" id="CHEBI:16389"/>
        <dbReference type="ChEBI" id="CHEBI:17976"/>
        <dbReference type="ChEBI" id="CHEBI:29101"/>
        <dbReference type="ChEBI" id="CHEBI:57540"/>
        <dbReference type="ChEBI" id="CHEBI:57945"/>
        <dbReference type="EC" id="7.2.1.1"/>
    </reaction>
</comment>
<name>A0A5K7YH00_9BACT</name>
<keyword evidence="7" id="KW-1185">Reference proteome</keyword>
<dbReference type="SUPFAM" id="SSF46548">
    <property type="entry name" value="alpha-helical ferredoxin"/>
    <property type="match status" value="1"/>
</dbReference>
<dbReference type="PROSITE" id="PS00198">
    <property type="entry name" value="4FE4S_FER_1"/>
    <property type="match status" value="2"/>
</dbReference>
<evidence type="ECO:0000313" key="6">
    <source>
        <dbReference type="EMBL" id="BBO68892.1"/>
    </source>
</evidence>
<protein>
    <recommendedName>
        <fullName evidence="4">Na(+)-translocating NADH-quinone reductase subunit A</fullName>
        <shortName evidence="4">Na(+)-NQR subunit A</shortName>
        <shortName evidence="4">Na(+)-translocating NQR subunit A</shortName>
        <ecNumber evidence="4">7.2.1.1</ecNumber>
    </recommendedName>
    <alternativeName>
        <fullName evidence="4">NQR complex subunit A</fullName>
    </alternativeName>
    <alternativeName>
        <fullName evidence="4">NQR-1 subunit A</fullName>
    </alternativeName>
</protein>
<dbReference type="PROSITE" id="PS51379">
    <property type="entry name" value="4FE4S_FER_2"/>
    <property type="match status" value="2"/>
</dbReference>
<evidence type="ECO:0000313" key="7">
    <source>
        <dbReference type="Proteomes" id="UP000427906"/>
    </source>
</evidence>
<dbReference type="OrthoDB" id="9774536at2"/>
<reference evidence="6 7" key="1">
    <citation type="submission" date="2019-11" db="EMBL/GenBank/DDBJ databases">
        <title>Comparative genomics of hydrocarbon-degrading Desulfosarcina strains.</title>
        <authorList>
            <person name="Watanabe M."/>
            <person name="Kojima H."/>
            <person name="Fukui M."/>
        </authorList>
    </citation>
    <scope>NUCLEOTIDE SEQUENCE [LARGE SCALE GENOMIC DNA]</scope>
    <source>
        <strain evidence="6 7">PL12</strain>
    </source>
</reference>
<evidence type="ECO:0000256" key="1">
    <source>
        <dbReference type="ARBA" id="ARBA00022723"/>
    </source>
</evidence>
<dbReference type="Pfam" id="PF05896">
    <property type="entry name" value="NQRA_N"/>
    <property type="match status" value="1"/>
</dbReference>
<dbReference type="GO" id="GO:0051536">
    <property type="term" value="F:iron-sulfur cluster binding"/>
    <property type="evidence" value="ECO:0007669"/>
    <property type="project" value="UniProtKB-KW"/>
</dbReference>